<dbReference type="PANTHER" id="PTHR31973">
    <property type="entry name" value="POLYPROTEIN, PUTATIVE-RELATED"/>
    <property type="match status" value="1"/>
</dbReference>
<proteinExistence type="predicted"/>
<dbReference type="EMBL" id="JBBPBM010000014">
    <property type="protein sequence ID" value="KAK8560106.1"/>
    <property type="molecule type" value="Genomic_DNA"/>
</dbReference>
<feature type="region of interest" description="Disordered" evidence="5">
    <location>
        <begin position="104"/>
        <end position="136"/>
    </location>
</feature>
<evidence type="ECO:0000313" key="8">
    <source>
        <dbReference type="Proteomes" id="UP001472677"/>
    </source>
</evidence>
<evidence type="ECO:0000256" key="4">
    <source>
        <dbReference type="PROSITE-ProRule" id="PRU00325"/>
    </source>
</evidence>
<dbReference type="PROSITE" id="PS50966">
    <property type="entry name" value="ZF_SWIM"/>
    <property type="match status" value="1"/>
</dbReference>
<dbReference type="PANTHER" id="PTHR31973:SF197">
    <property type="entry name" value="SWIM-TYPE DOMAIN-CONTAINING PROTEIN"/>
    <property type="match status" value="1"/>
</dbReference>
<dbReference type="InterPro" id="IPR006564">
    <property type="entry name" value="Znf_PMZ"/>
</dbReference>
<evidence type="ECO:0000313" key="7">
    <source>
        <dbReference type="EMBL" id="KAK8560106.1"/>
    </source>
</evidence>
<keyword evidence="1" id="KW-0479">Metal-binding</keyword>
<dbReference type="SMART" id="SM00575">
    <property type="entry name" value="ZnF_PMZ"/>
    <property type="match status" value="1"/>
</dbReference>
<feature type="domain" description="SWIM-type" evidence="6">
    <location>
        <begin position="57"/>
        <end position="89"/>
    </location>
</feature>
<keyword evidence="2 4" id="KW-0863">Zinc-finger</keyword>
<evidence type="ECO:0000256" key="3">
    <source>
        <dbReference type="ARBA" id="ARBA00022833"/>
    </source>
</evidence>
<evidence type="ECO:0000256" key="1">
    <source>
        <dbReference type="ARBA" id="ARBA00022723"/>
    </source>
</evidence>
<evidence type="ECO:0000256" key="2">
    <source>
        <dbReference type="ARBA" id="ARBA00022771"/>
    </source>
</evidence>
<organism evidence="7 8">
    <name type="scientific">Hibiscus sabdariffa</name>
    <name type="common">roselle</name>
    <dbReference type="NCBI Taxonomy" id="183260"/>
    <lineage>
        <taxon>Eukaryota</taxon>
        <taxon>Viridiplantae</taxon>
        <taxon>Streptophyta</taxon>
        <taxon>Embryophyta</taxon>
        <taxon>Tracheophyta</taxon>
        <taxon>Spermatophyta</taxon>
        <taxon>Magnoliopsida</taxon>
        <taxon>eudicotyledons</taxon>
        <taxon>Gunneridae</taxon>
        <taxon>Pentapetalae</taxon>
        <taxon>rosids</taxon>
        <taxon>malvids</taxon>
        <taxon>Malvales</taxon>
        <taxon>Malvaceae</taxon>
        <taxon>Malvoideae</taxon>
        <taxon>Hibiscus</taxon>
    </lineage>
</organism>
<gene>
    <name evidence="7" type="ORF">V6N12_012909</name>
</gene>
<keyword evidence="3" id="KW-0862">Zinc</keyword>
<name>A0ABR2EFT3_9ROSI</name>
<comment type="caution">
    <text evidence="7">The sequence shown here is derived from an EMBL/GenBank/DDBJ whole genome shotgun (WGS) entry which is preliminary data.</text>
</comment>
<evidence type="ECO:0000259" key="6">
    <source>
        <dbReference type="PROSITE" id="PS50966"/>
    </source>
</evidence>
<accession>A0ABR2EFT3</accession>
<protein>
    <recommendedName>
        <fullName evidence="6">SWIM-type domain-containing protein</fullName>
    </recommendedName>
</protein>
<reference evidence="7 8" key="1">
    <citation type="journal article" date="2024" name="G3 (Bethesda)">
        <title>Genome assembly of Hibiscus sabdariffa L. provides insights into metabolisms of medicinal natural products.</title>
        <authorList>
            <person name="Kim T."/>
        </authorList>
    </citation>
    <scope>NUCLEOTIDE SEQUENCE [LARGE SCALE GENOMIC DNA]</scope>
    <source>
        <strain evidence="7">TK-2024</strain>
        <tissue evidence="7">Old leaves</tissue>
    </source>
</reference>
<dbReference type="InterPro" id="IPR007527">
    <property type="entry name" value="Znf_SWIM"/>
</dbReference>
<keyword evidence="8" id="KW-1185">Reference proteome</keyword>
<dbReference type="Proteomes" id="UP001472677">
    <property type="component" value="Unassembled WGS sequence"/>
</dbReference>
<sequence length="160" mass="18377">MVMQIMHVKRTASSKWKTNIAPRPLQKFERNMDVSNKCRLVWNGDGGFEVTDGGNQHTIDLNNMRCTCREWELTEIPCSHVISAMHHDSNDPRFVFPIDGPIGPPQFKVMPGKPEKKRRKNKDEPVKPKYGKASKAGYKVRCSKCKQVAHRKKNASRMIM</sequence>
<dbReference type="Pfam" id="PF04434">
    <property type="entry name" value="SWIM"/>
    <property type="match status" value="1"/>
</dbReference>
<evidence type="ECO:0000256" key="5">
    <source>
        <dbReference type="SAM" id="MobiDB-lite"/>
    </source>
</evidence>